<evidence type="ECO:0000256" key="4">
    <source>
        <dbReference type="ARBA" id="ARBA00023163"/>
    </source>
</evidence>
<evidence type="ECO:0000256" key="3">
    <source>
        <dbReference type="ARBA" id="ARBA00023125"/>
    </source>
</evidence>
<dbReference type="AlphaFoldDB" id="A0A6L6QC34"/>
<dbReference type="SUPFAM" id="SSF46785">
    <property type="entry name" value="Winged helix' DNA-binding domain"/>
    <property type="match status" value="1"/>
</dbReference>
<dbReference type="Pfam" id="PF03466">
    <property type="entry name" value="LysR_substrate"/>
    <property type="match status" value="1"/>
</dbReference>
<comment type="caution">
    <text evidence="6">The sequence shown here is derived from an EMBL/GenBank/DDBJ whole genome shotgun (WGS) entry which is preliminary data.</text>
</comment>
<dbReference type="FunFam" id="1.10.10.10:FF:000001">
    <property type="entry name" value="LysR family transcriptional regulator"/>
    <property type="match status" value="1"/>
</dbReference>
<dbReference type="CDD" id="cd08477">
    <property type="entry name" value="PBP2_CrgA_like_8"/>
    <property type="match status" value="1"/>
</dbReference>
<dbReference type="OrthoDB" id="9026421at2"/>
<dbReference type="Proteomes" id="UP000472320">
    <property type="component" value="Unassembled WGS sequence"/>
</dbReference>
<dbReference type="InterPro" id="IPR036388">
    <property type="entry name" value="WH-like_DNA-bd_sf"/>
</dbReference>
<dbReference type="RefSeq" id="WP_155452574.1">
    <property type="nucleotide sequence ID" value="NZ_WNKX01000002.1"/>
</dbReference>
<evidence type="ECO:0000256" key="1">
    <source>
        <dbReference type="ARBA" id="ARBA00009437"/>
    </source>
</evidence>
<keyword evidence="2" id="KW-0805">Transcription regulation</keyword>
<evidence type="ECO:0000256" key="2">
    <source>
        <dbReference type="ARBA" id="ARBA00023015"/>
    </source>
</evidence>
<dbReference type="Gene3D" id="1.10.10.10">
    <property type="entry name" value="Winged helix-like DNA-binding domain superfamily/Winged helix DNA-binding domain"/>
    <property type="match status" value="1"/>
</dbReference>
<dbReference type="Gene3D" id="3.40.190.290">
    <property type="match status" value="1"/>
</dbReference>
<dbReference type="InterPro" id="IPR000847">
    <property type="entry name" value="LysR_HTH_N"/>
</dbReference>
<dbReference type="PANTHER" id="PTHR30537:SF5">
    <property type="entry name" value="HTH-TYPE TRANSCRIPTIONAL ACTIVATOR TTDR-RELATED"/>
    <property type="match status" value="1"/>
</dbReference>
<dbReference type="InterPro" id="IPR058163">
    <property type="entry name" value="LysR-type_TF_proteobact-type"/>
</dbReference>
<organism evidence="6 7">
    <name type="scientific">Massilia eburnea</name>
    <dbReference type="NCBI Taxonomy" id="1776165"/>
    <lineage>
        <taxon>Bacteria</taxon>
        <taxon>Pseudomonadati</taxon>
        <taxon>Pseudomonadota</taxon>
        <taxon>Betaproteobacteria</taxon>
        <taxon>Burkholderiales</taxon>
        <taxon>Oxalobacteraceae</taxon>
        <taxon>Telluria group</taxon>
        <taxon>Massilia</taxon>
    </lineage>
</organism>
<accession>A0A6L6QC34</accession>
<comment type="similarity">
    <text evidence="1">Belongs to the LysR transcriptional regulatory family.</text>
</comment>
<protein>
    <submittedName>
        <fullName evidence="6">LysR family transcriptional regulator</fullName>
    </submittedName>
</protein>
<reference evidence="6 7" key="1">
    <citation type="submission" date="2019-11" db="EMBL/GenBank/DDBJ databases">
        <title>Type strains purchased from KCTC, JCM and DSMZ.</title>
        <authorList>
            <person name="Lu H."/>
        </authorList>
    </citation>
    <scope>NUCLEOTIDE SEQUENCE [LARGE SCALE GENOMIC DNA]</scope>
    <source>
        <strain evidence="6 7">JCM 31587</strain>
    </source>
</reference>
<sequence length="297" mass="32834">MDKLAGMAMFVRVVDEGSFAAAAALSGVSPTMVAKHIRTIEQRLDARLLHRTTRRQHLTEVGRLYYERCKQVLSEVALAEGSAAELRASPRGVVRLVAPVSFGSHSVVPALTDYQARYPDVSVELTLDNRKPDLINGGHELGIHIGAIDAVELVARPLRPYRRILAAAPAYLSRHGRPAHPDQLPAHSCLGLSYWSRHDRWHLQGPNGEIREVLFKGRFIANQGNALRIAALHGAGIVLQPESVLAEDIAAGRLVQVLPDWEFRTTPMYLIYAQDSRPTAKLRSIIDFLLERFGPAN</sequence>
<dbReference type="EMBL" id="WNKX01000002">
    <property type="protein sequence ID" value="MTW09594.1"/>
    <property type="molecule type" value="Genomic_DNA"/>
</dbReference>
<dbReference type="GO" id="GO:0006351">
    <property type="term" value="P:DNA-templated transcription"/>
    <property type="evidence" value="ECO:0007669"/>
    <property type="project" value="TreeGrafter"/>
</dbReference>
<keyword evidence="4" id="KW-0804">Transcription</keyword>
<keyword evidence="7" id="KW-1185">Reference proteome</keyword>
<dbReference type="GO" id="GO:0043565">
    <property type="term" value="F:sequence-specific DNA binding"/>
    <property type="evidence" value="ECO:0007669"/>
    <property type="project" value="TreeGrafter"/>
</dbReference>
<dbReference type="GO" id="GO:0003700">
    <property type="term" value="F:DNA-binding transcription factor activity"/>
    <property type="evidence" value="ECO:0007669"/>
    <property type="project" value="InterPro"/>
</dbReference>
<proteinExistence type="inferred from homology"/>
<keyword evidence="3" id="KW-0238">DNA-binding</keyword>
<evidence type="ECO:0000313" key="7">
    <source>
        <dbReference type="Proteomes" id="UP000472320"/>
    </source>
</evidence>
<dbReference type="SUPFAM" id="SSF53850">
    <property type="entry name" value="Periplasmic binding protein-like II"/>
    <property type="match status" value="1"/>
</dbReference>
<dbReference type="PROSITE" id="PS50931">
    <property type="entry name" value="HTH_LYSR"/>
    <property type="match status" value="1"/>
</dbReference>
<name>A0A6L6QC34_9BURK</name>
<evidence type="ECO:0000313" key="6">
    <source>
        <dbReference type="EMBL" id="MTW09594.1"/>
    </source>
</evidence>
<feature type="domain" description="HTH lysR-type" evidence="5">
    <location>
        <begin position="1"/>
        <end position="59"/>
    </location>
</feature>
<gene>
    <name evidence="6" type="ORF">GM658_03185</name>
</gene>
<dbReference type="Pfam" id="PF00126">
    <property type="entry name" value="HTH_1"/>
    <property type="match status" value="1"/>
</dbReference>
<dbReference type="InterPro" id="IPR036390">
    <property type="entry name" value="WH_DNA-bd_sf"/>
</dbReference>
<dbReference type="InterPro" id="IPR005119">
    <property type="entry name" value="LysR_subst-bd"/>
</dbReference>
<dbReference type="PANTHER" id="PTHR30537">
    <property type="entry name" value="HTH-TYPE TRANSCRIPTIONAL REGULATOR"/>
    <property type="match status" value="1"/>
</dbReference>
<evidence type="ECO:0000259" key="5">
    <source>
        <dbReference type="PROSITE" id="PS50931"/>
    </source>
</evidence>